<accession>A0A6N0HNT4</accession>
<reference evidence="2 3" key="1">
    <citation type="submission" date="2020-05" db="EMBL/GenBank/DDBJ databases">
        <title>Horizontal transmission and recombination maintain forever young bacterial symbiont genomes.</title>
        <authorList>
            <person name="Russell S.L."/>
            <person name="Pepper-Tunick E."/>
            <person name="Svedberg J."/>
            <person name="Byrne A."/>
            <person name="Ruelas Castillo J."/>
            <person name="Vollmers C."/>
            <person name="Beinart R.A."/>
            <person name="Corbett-Detig R."/>
        </authorList>
    </citation>
    <scope>NUCLEOTIDE SEQUENCE [LARGE SCALE GENOMIC DNA]</scope>
    <source>
        <strain evidence="2">JDF_Ridge</strain>
    </source>
</reference>
<evidence type="ECO:0000313" key="3">
    <source>
        <dbReference type="Proteomes" id="UP000509429"/>
    </source>
</evidence>
<protein>
    <submittedName>
        <fullName evidence="2">Uncharacterized protein</fullName>
    </submittedName>
</protein>
<keyword evidence="3" id="KW-1185">Reference proteome</keyword>
<dbReference type="RefSeq" id="WP_174605488.1">
    <property type="nucleotide sequence ID" value="NZ_CP054490.1"/>
</dbReference>
<keyword evidence="1" id="KW-0812">Transmembrane</keyword>
<dbReference type="EMBL" id="CP054490">
    <property type="protein sequence ID" value="QKQ24049.1"/>
    <property type="molecule type" value="Genomic_DNA"/>
</dbReference>
<name>A0A6N0HNT4_9GAMM</name>
<keyword evidence="1" id="KW-1133">Transmembrane helix</keyword>
<evidence type="ECO:0000313" key="2">
    <source>
        <dbReference type="EMBL" id="QKQ24049.1"/>
    </source>
</evidence>
<organism evidence="2 3">
    <name type="scientific">Candidatus Ruthia endofausta</name>
    <dbReference type="NCBI Taxonomy" id="2738852"/>
    <lineage>
        <taxon>Bacteria</taxon>
        <taxon>Pseudomonadati</taxon>
        <taxon>Pseudomonadota</taxon>
        <taxon>Gammaproteobacteria</taxon>
        <taxon>Candidatus Pseudothioglobaceae</taxon>
        <taxon>Candidatus Ruthturnera</taxon>
    </lineage>
</organism>
<sequence>MISPNQNNTYPITPFYAQDLECFLWQAGLVSVFSMLLWSVFSHIDIN</sequence>
<dbReference type="AlphaFoldDB" id="A0A6N0HNT4"/>
<proteinExistence type="predicted"/>
<keyword evidence="1" id="KW-0472">Membrane</keyword>
<dbReference type="KEGG" id="reo:HUE58_02505"/>
<gene>
    <name evidence="2" type="ORF">HUE58_02505</name>
</gene>
<evidence type="ECO:0000256" key="1">
    <source>
        <dbReference type="SAM" id="Phobius"/>
    </source>
</evidence>
<feature type="transmembrane region" description="Helical" evidence="1">
    <location>
        <begin position="23"/>
        <end position="41"/>
    </location>
</feature>
<dbReference type="Proteomes" id="UP000509429">
    <property type="component" value="Chromosome"/>
</dbReference>